<name>A0A183J3A5_9BILA</name>
<dbReference type="EMBL" id="UZAM01013954">
    <property type="protein sequence ID" value="VDP31121.1"/>
    <property type="molecule type" value="Genomic_DNA"/>
</dbReference>
<reference evidence="3" key="1">
    <citation type="submission" date="2016-06" db="UniProtKB">
        <authorList>
            <consortium name="WormBaseParasite"/>
        </authorList>
    </citation>
    <scope>IDENTIFICATION</scope>
</reference>
<organism evidence="3">
    <name type="scientific">Soboliphyme baturini</name>
    <dbReference type="NCBI Taxonomy" id="241478"/>
    <lineage>
        <taxon>Eukaryota</taxon>
        <taxon>Metazoa</taxon>
        <taxon>Ecdysozoa</taxon>
        <taxon>Nematoda</taxon>
        <taxon>Enoplea</taxon>
        <taxon>Dorylaimia</taxon>
        <taxon>Dioctophymatida</taxon>
        <taxon>Dioctophymatoidea</taxon>
        <taxon>Soboliphymatidae</taxon>
        <taxon>Soboliphyme</taxon>
    </lineage>
</organism>
<evidence type="ECO:0000313" key="1">
    <source>
        <dbReference type="EMBL" id="VDP31121.1"/>
    </source>
</evidence>
<dbReference type="AlphaFoldDB" id="A0A183J3A5"/>
<evidence type="ECO:0000313" key="3">
    <source>
        <dbReference type="WBParaSite" id="SBAD_0001071801-mRNA-1"/>
    </source>
</evidence>
<protein>
    <submittedName>
        <fullName evidence="3">Secreted protein</fullName>
    </submittedName>
</protein>
<keyword evidence="2" id="KW-1185">Reference proteome</keyword>
<sequence>MVWNGRIGTMLQKPCHASAVFVFVSVRFAVVGHSLNCRGTLERLGDSSSRVNHHLHDRITTRTNVPLIAYTQTRTRTYGVACPPVRRCCRNAVTLDASLWG</sequence>
<dbReference type="WBParaSite" id="SBAD_0001071801-mRNA-1">
    <property type="protein sequence ID" value="SBAD_0001071801-mRNA-1"/>
    <property type="gene ID" value="SBAD_0001071801"/>
</dbReference>
<gene>
    <name evidence="1" type="ORF">SBAD_LOCUS10354</name>
</gene>
<dbReference type="Proteomes" id="UP000270296">
    <property type="component" value="Unassembled WGS sequence"/>
</dbReference>
<proteinExistence type="predicted"/>
<accession>A0A183J3A5</accession>
<reference evidence="1 2" key="2">
    <citation type="submission" date="2018-11" db="EMBL/GenBank/DDBJ databases">
        <authorList>
            <consortium name="Pathogen Informatics"/>
        </authorList>
    </citation>
    <scope>NUCLEOTIDE SEQUENCE [LARGE SCALE GENOMIC DNA]</scope>
</reference>
<evidence type="ECO:0000313" key="2">
    <source>
        <dbReference type="Proteomes" id="UP000270296"/>
    </source>
</evidence>